<sequence length="183" mass="20836">MKIHSGQPMKIIQPTAPPCKVQFDAPAVSNTPGLCPPECQVHEHTHRSSRTGTTTQQQRTRPDEKEPREVLDYRECWHMLQGEEHRHTVQECPERHKKSQEPPGTASSRAREVEVLDQRQDSGWRGGQRVRQYRKRLSVRWGSLQWSLALVLVVRSRSSSGSCQHSCRHHHTSPGCSSPLTVA</sequence>
<feature type="compositionally biased region" description="Low complexity" evidence="1">
    <location>
        <begin position="50"/>
        <end position="59"/>
    </location>
</feature>
<gene>
    <name evidence="2" type="ORF">Hamer_G011746</name>
</gene>
<protein>
    <submittedName>
        <fullName evidence="2">Uncharacterized protein</fullName>
    </submittedName>
</protein>
<feature type="region of interest" description="Disordered" evidence="1">
    <location>
        <begin position="39"/>
        <end position="67"/>
    </location>
</feature>
<evidence type="ECO:0000313" key="2">
    <source>
        <dbReference type="EMBL" id="KAG7169046.1"/>
    </source>
</evidence>
<dbReference type="EMBL" id="JAHLQT010018664">
    <property type="protein sequence ID" value="KAG7169046.1"/>
    <property type="molecule type" value="Genomic_DNA"/>
</dbReference>
<feature type="region of interest" description="Disordered" evidence="1">
    <location>
        <begin position="161"/>
        <end position="183"/>
    </location>
</feature>
<keyword evidence="3" id="KW-1185">Reference proteome</keyword>
<dbReference type="Proteomes" id="UP000747542">
    <property type="component" value="Unassembled WGS sequence"/>
</dbReference>
<dbReference type="AlphaFoldDB" id="A0A8J5K7J6"/>
<accession>A0A8J5K7J6</accession>
<reference evidence="2" key="1">
    <citation type="journal article" date="2021" name="Sci. Adv.">
        <title>The American lobster genome reveals insights on longevity, neural, and immune adaptations.</title>
        <authorList>
            <person name="Polinski J.M."/>
            <person name="Zimin A.V."/>
            <person name="Clark K.F."/>
            <person name="Kohn A.B."/>
            <person name="Sadowski N."/>
            <person name="Timp W."/>
            <person name="Ptitsyn A."/>
            <person name="Khanna P."/>
            <person name="Romanova D.Y."/>
            <person name="Williams P."/>
            <person name="Greenwood S.J."/>
            <person name="Moroz L.L."/>
            <person name="Walt D.R."/>
            <person name="Bodnar A.G."/>
        </authorList>
    </citation>
    <scope>NUCLEOTIDE SEQUENCE</scope>
    <source>
        <strain evidence="2">GMGI-L3</strain>
    </source>
</reference>
<comment type="caution">
    <text evidence="2">The sequence shown here is derived from an EMBL/GenBank/DDBJ whole genome shotgun (WGS) entry which is preliminary data.</text>
</comment>
<proteinExistence type="predicted"/>
<evidence type="ECO:0000256" key="1">
    <source>
        <dbReference type="SAM" id="MobiDB-lite"/>
    </source>
</evidence>
<name>A0A8J5K7J6_HOMAM</name>
<organism evidence="2 3">
    <name type="scientific">Homarus americanus</name>
    <name type="common">American lobster</name>
    <dbReference type="NCBI Taxonomy" id="6706"/>
    <lineage>
        <taxon>Eukaryota</taxon>
        <taxon>Metazoa</taxon>
        <taxon>Ecdysozoa</taxon>
        <taxon>Arthropoda</taxon>
        <taxon>Crustacea</taxon>
        <taxon>Multicrustacea</taxon>
        <taxon>Malacostraca</taxon>
        <taxon>Eumalacostraca</taxon>
        <taxon>Eucarida</taxon>
        <taxon>Decapoda</taxon>
        <taxon>Pleocyemata</taxon>
        <taxon>Astacidea</taxon>
        <taxon>Nephropoidea</taxon>
        <taxon>Nephropidae</taxon>
        <taxon>Homarus</taxon>
    </lineage>
</organism>
<feature type="compositionally biased region" description="Basic and acidic residues" evidence="1">
    <location>
        <begin position="109"/>
        <end position="120"/>
    </location>
</feature>
<feature type="compositionally biased region" description="Polar residues" evidence="1">
    <location>
        <begin position="174"/>
        <end position="183"/>
    </location>
</feature>
<evidence type="ECO:0000313" key="3">
    <source>
        <dbReference type="Proteomes" id="UP000747542"/>
    </source>
</evidence>
<feature type="region of interest" description="Disordered" evidence="1">
    <location>
        <begin position="86"/>
        <end position="120"/>
    </location>
</feature>